<dbReference type="PROSITE" id="PS50191">
    <property type="entry name" value="CRAL_TRIO"/>
    <property type="match status" value="1"/>
</dbReference>
<organism evidence="2 3">
    <name type="scientific">Phaedon cochleariae</name>
    <name type="common">Mustard beetle</name>
    <dbReference type="NCBI Taxonomy" id="80249"/>
    <lineage>
        <taxon>Eukaryota</taxon>
        <taxon>Metazoa</taxon>
        <taxon>Ecdysozoa</taxon>
        <taxon>Arthropoda</taxon>
        <taxon>Hexapoda</taxon>
        <taxon>Insecta</taxon>
        <taxon>Pterygota</taxon>
        <taxon>Neoptera</taxon>
        <taxon>Endopterygota</taxon>
        <taxon>Coleoptera</taxon>
        <taxon>Polyphaga</taxon>
        <taxon>Cucujiformia</taxon>
        <taxon>Chrysomeloidea</taxon>
        <taxon>Chrysomelidae</taxon>
        <taxon>Chrysomelinae</taxon>
        <taxon>Chrysomelini</taxon>
        <taxon>Phaedon</taxon>
    </lineage>
</organism>
<dbReference type="EMBL" id="OU896710">
    <property type="protein sequence ID" value="CAG9820568.1"/>
    <property type="molecule type" value="Genomic_DNA"/>
</dbReference>
<dbReference type="Pfam" id="PF00650">
    <property type="entry name" value="CRAL_TRIO"/>
    <property type="match status" value="1"/>
</dbReference>
<accession>A0A9N9SI45</accession>
<dbReference type="GO" id="GO:1902936">
    <property type="term" value="F:phosphatidylinositol bisphosphate binding"/>
    <property type="evidence" value="ECO:0007669"/>
    <property type="project" value="TreeGrafter"/>
</dbReference>
<protein>
    <recommendedName>
        <fullName evidence="1">CRAL-TRIO domain-containing protein</fullName>
    </recommendedName>
</protein>
<dbReference type="OrthoDB" id="6575879at2759"/>
<dbReference type="SUPFAM" id="SSF52087">
    <property type="entry name" value="CRAL/TRIO domain"/>
    <property type="match status" value="1"/>
</dbReference>
<dbReference type="InterPro" id="IPR036865">
    <property type="entry name" value="CRAL-TRIO_dom_sf"/>
</dbReference>
<evidence type="ECO:0000259" key="1">
    <source>
        <dbReference type="PROSITE" id="PS50191"/>
    </source>
</evidence>
<proteinExistence type="predicted"/>
<name>A0A9N9SI45_PHACE</name>
<evidence type="ECO:0000313" key="3">
    <source>
        <dbReference type="Proteomes" id="UP001153737"/>
    </source>
</evidence>
<evidence type="ECO:0000313" key="2">
    <source>
        <dbReference type="EMBL" id="CAG9820568.1"/>
    </source>
</evidence>
<dbReference type="PANTHER" id="PTHR10174">
    <property type="entry name" value="ALPHA-TOCOPHEROL TRANSFER PROTEIN-RELATED"/>
    <property type="match status" value="1"/>
</dbReference>
<dbReference type="Proteomes" id="UP001153737">
    <property type="component" value="Chromosome 4"/>
</dbReference>
<reference evidence="2" key="2">
    <citation type="submission" date="2022-10" db="EMBL/GenBank/DDBJ databases">
        <authorList>
            <consortium name="ENA_rothamsted_submissions"/>
            <consortium name="culmorum"/>
            <person name="King R."/>
        </authorList>
    </citation>
    <scope>NUCLEOTIDE SEQUENCE</scope>
</reference>
<dbReference type="InterPro" id="IPR001251">
    <property type="entry name" value="CRAL-TRIO_dom"/>
</dbReference>
<gene>
    <name evidence="2" type="ORF">PHAECO_LOCUS8685</name>
</gene>
<dbReference type="GO" id="GO:0016020">
    <property type="term" value="C:membrane"/>
    <property type="evidence" value="ECO:0007669"/>
    <property type="project" value="TreeGrafter"/>
</dbReference>
<dbReference type="PANTHER" id="PTHR10174:SF222">
    <property type="entry name" value="GH10083P-RELATED"/>
    <property type="match status" value="1"/>
</dbReference>
<dbReference type="CDD" id="cd00170">
    <property type="entry name" value="SEC14"/>
    <property type="match status" value="1"/>
</dbReference>
<feature type="domain" description="CRAL-TRIO" evidence="1">
    <location>
        <begin position="154"/>
        <end position="249"/>
    </location>
</feature>
<dbReference type="Gene3D" id="3.40.525.10">
    <property type="entry name" value="CRAL-TRIO lipid binding domain"/>
    <property type="match status" value="1"/>
</dbReference>
<dbReference type="AlphaFoldDB" id="A0A9N9SI45"/>
<keyword evidence="3" id="KW-1185">Reference proteome</keyword>
<sequence>MLQISEVEYKAILKHHNVSEREFLERVQILKEWMEKSDLPIEDTLGEKLKLALINCKLSLEKSKRCIEGYYRIRTLYADFFDRLVPDTEDYKQAKRLGKTVFMPKLTPDLCRIAIFRVDDPNGEANDGLQYEIVAIMGAEMRIMSGDCALTNIIILDFRDFGLKNIIKYTPNVQHKIVNIMIAVNLRIKNIHLVNLPPMIDKLISLIRAVLPAKFFDKICFHQNFESLYEYIPKEYLPKDYDGTQSTIDELQEMWCAEMEKHVDEFKKLVVSAKCPRLLDTKVPGNVQFGTDGSFRQLTLD</sequence>
<reference evidence="2" key="1">
    <citation type="submission" date="2022-01" db="EMBL/GenBank/DDBJ databases">
        <authorList>
            <person name="King R."/>
        </authorList>
    </citation>
    <scope>NUCLEOTIDE SEQUENCE</scope>
</reference>